<dbReference type="EMBL" id="GBRH01181560">
    <property type="protein sequence ID" value="JAE16336.1"/>
    <property type="molecule type" value="Transcribed_RNA"/>
</dbReference>
<dbReference type="AlphaFoldDB" id="A0A0A9G1C1"/>
<evidence type="ECO:0000313" key="1">
    <source>
        <dbReference type="EMBL" id="JAE16336.1"/>
    </source>
</evidence>
<accession>A0A0A9G1C1</accession>
<proteinExistence type="predicted"/>
<organism evidence="1">
    <name type="scientific">Arundo donax</name>
    <name type="common">Giant reed</name>
    <name type="synonym">Donax arundinaceus</name>
    <dbReference type="NCBI Taxonomy" id="35708"/>
    <lineage>
        <taxon>Eukaryota</taxon>
        <taxon>Viridiplantae</taxon>
        <taxon>Streptophyta</taxon>
        <taxon>Embryophyta</taxon>
        <taxon>Tracheophyta</taxon>
        <taxon>Spermatophyta</taxon>
        <taxon>Magnoliopsida</taxon>
        <taxon>Liliopsida</taxon>
        <taxon>Poales</taxon>
        <taxon>Poaceae</taxon>
        <taxon>PACMAD clade</taxon>
        <taxon>Arundinoideae</taxon>
        <taxon>Arundineae</taxon>
        <taxon>Arundo</taxon>
    </lineage>
</organism>
<reference evidence="1" key="1">
    <citation type="submission" date="2014-09" db="EMBL/GenBank/DDBJ databases">
        <authorList>
            <person name="Magalhaes I.L.F."/>
            <person name="Oliveira U."/>
            <person name="Santos F.R."/>
            <person name="Vidigal T.H.D.A."/>
            <person name="Brescovit A.D."/>
            <person name="Santos A.J."/>
        </authorList>
    </citation>
    <scope>NUCLEOTIDE SEQUENCE</scope>
    <source>
        <tissue evidence="1">Shoot tissue taken approximately 20 cm above the soil surface</tissue>
    </source>
</reference>
<name>A0A0A9G1C1_ARUDO</name>
<protein>
    <submittedName>
        <fullName evidence="1">Uncharacterized protein</fullName>
    </submittedName>
</protein>
<sequence>MLDLRGQAYDIWYITNRPNMYTSVSAQYQMYFGPFRFGL</sequence>
<reference evidence="1" key="2">
    <citation type="journal article" date="2015" name="Data Brief">
        <title>Shoot transcriptome of the giant reed, Arundo donax.</title>
        <authorList>
            <person name="Barrero R.A."/>
            <person name="Guerrero F.D."/>
            <person name="Moolhuijzen P."/>
            <person name="Goolsby J.A."/>
            <person name="Tidwell J."/>
            <person name="Bellgard S.E."/>
            <person name="Bellgard M.I."/>
        </authorList>
    </citation>
    <scope>NUCLEOTIDE SEQUENCE</scope>
    <source>
        <tissue evidence="1">Shoot tissue taken approximately 20 cm above the soil surface</tissue>
    </source>
</reference>